<dbReference type="EMBL" id="WNKQ01000018">
    <property type="protein sequence ID" value="KAF5845858.1"/>
    <property type="molecule type" value="Genomic_DNA"/>
</dbReference>
<gene>
    <name evidence="1" type="ORF">GGP41_009549</name>
</gene>
<protein>
    <submittedName>
        <fullName evidence="1">Uncharacterized protein</fullName>
    </submittedName>
</protein>
<reference evidence="1" key="1">
    <citation type="submission" date="2019-11" db="EMBL/GenBank/DDBJ databases">
        <title>Bipolaris sorokiniana Genome sequencing.</title>
        <authorList>
            <person name="Wang H."/>
        </authorList>
    </citation>
    <scope>NUCLEOTIDE SEQUENCE</scope>
</reference>
<comment type="caution">
    <text evidence="1">The sequence shown here is derived from an EMBL/GenBank/DDBJ whole genome shotgun (WGS) entry which is preliminary data.</text>
</comment>
<name>A0A8H5Z8Z7_COCSA</name>
<evidence type="ECO:0000313" key="2">
    <source>
        <dbReference type="Proteomes" id="UP000624244"/>
    </source>
</evidence>
<organism evidence="1 2">
    <name type="scientific">Cochliobolus sativus</name>
    <name type="common">Common root rot and spot blotch fungus</name>
    <name type="synonym">Bipolaris sorokiniana</name>
    <dbReference type="NCBI Taxonomy" id="45130"/>
    <lineage>
        <taxon>Eukaryota</taxon>
        <taxon>Fungi</taxon>
        <taxon>Dikarya</taxon>
        <taxon>Ascomycota</taxon>
        <taxon>Pezizomycotina</taxon>
        <taxon>Dothideomycetes</taxon>
        <taxon>Pleosporomycetidae</taxon>
        <taxon>Pleosporales</taxon>
        <taxon>Pleosporineae</taxon>
        <taxon>Pleosporaceae</taxon>
        <taxon>Bipolaris</taxon>
    </lineage>
</organism>
<proteinExistence type="predicted"/>
<feature type="non-terminal residue" evidence="1">
    <location>
        <position position="123"/>
    </location>
</feature>
<evidence type="ECO:0000313" key="1">
    <source>
        <dbReference type="EMBL" id="KAF5845858.1"/>
    </source>
</evidence>
<dbReference type="Proteomes" id="UP000624244">
    <property type="component" value="Unassembled WGS sequence"/>
</dbReference>
<accession>A0A8H5Z8Z7</accession>
<dbReference type="AlphaFoldDB" id="A0A8H5Z8Z7"/>
<sequence>MDHGLSHASDGIADGLAAVCTVVKGSHMVASQSAFDLTRDMLAEINHKHTEISPMASHSPTWYCFRSLVPTLYIDCRLETFWDQQASLSASASTSTWISSPTGLSHLASSRLASPNPPRALWP</sequence>